<evidence type="ECO:0000313" key="1">
    <source>
        <dbReference type="EMBL" id="MYL71863.1"/>
    </source>
</evidence>
<dbReference type="GeneID" id="78008006"/>
<accession>A0A845FBY9</accession>
<name>A0A845FBY9_9BACI</name>
<evidence type="ECO:0000313" key="2">
    <source>
        <dbReference type="Proteomes" id="UP000450457"/>
    </source>
</evidence>
<dbReference type="RefSeq" id="WP_160914905.1">
    <property type="nucleotide sequence ID" value="NZ_WMFA01000005.1"/>
</dbReference>
<dbReference type="EMBL" id="WMFA01000005">
    <property type="protein sequence ID" value="MYL71863.1"/>
    <property type="molecule type" value="Genomic_DNA"/>
</dbReference>
<dbReference type="AlphaFoldDB" id="A0A845FBY9"/>
<gene>
    <name evidence="1" type="ORF">GLW00_13430</name>
</gene>
<reference evidence="1 2" key="1">
    <citation type="submission" date="2019-11" db="EMBL/GenBank/DDBJ databases">
        <title>Genome sequences of 17 halophilic strains isolated from different environments.</title>
        <authorList>
            <person name="Furrow R.E."/>
        </authorList>
    </citation>
    <scope>NUCLEOTIDE SEQUENCE [LARGE SCALE GENOMIC DNA]</scope>
    <source>
        <strain evidence="1 2">SL-4</strain>
    </source>
</reference>
<organism evidence="1 2">
    <name type="scientific">Halobacillus litoralis</name>
    <dbReference type="NCBI Taxonomy" id="45668"/>
    <lineage>
        <taxon>Bacteria</taxon>
        <taxon>Bacillati</taxon>
        <taxon>Bacillota</taxon>
        <taxon>Bacilli</taxon>
        <taxon>Bacillales</taxon>
        <taxon>Bacillaceae</taxon>
        <taxon>Halobacillus</taxon>
    </lineage>
</organism>
<comment type="caution">
    <text evidence="1">The sequence shown here is derived from an EMBL/GenBank/DDBJ whole genome shotgun (WGS) entry which is preliminary data.</text>
</comment>
<dbReference type="Proteomes" id="UP000450457">
    <property type="component" value="Unassembled WGS sequence"/>
</dbReference>
<dbReference type="OrthoDB" id="2971356at2"/>
<proteinExistence type="predicted"/>
<protein>
    <submittedName>
        <fullName evidence="1">Uncharacterized protein</fullName>
    </submittedName>
</protein>
<sequence>MVLTRDGFGGCRYYPENSELSILCTYEDQGHTFVIIQYLDLPFSYRLINRDGIFLLEEELFNFLDNHIDDIDAGIYEDVTLAKEITKLMKTQK</sequence>